<evidence type="ECO:0008006" key="3">
    <source>
        <dbReference type="Google" id="ProtNLM"/>
    </source>
</evidence>
<protein>
    <recommendedName>
        <fullName evidence="3">CHCH domain-containing protein</fullName>
    </recommendedName>
</protein>
<evidence type="ECO:0000313" key="2">
    <source>
        <dbReference type="Proteomes" id="UP000324907"/>
    </source>
</evidence>
<name>A0A5A8D9H5_CAFRO</name>
<organism evidence="1 2">
    <name type="scientific">Cafeteria roenbergensis</name>
    <name type="common">Marine flagellate</name>
    <dbReference type="NCBI Taxonomy" id="33653"/>
    <lineage>
        <taxon>Eukaryota</taxon>
        <taxon>Sar</taxon>
        <taxon>Stramenopiles</taxon>
        <taxon>Bigyra</taxon>
        <taxon>Opalozoa</taxon>
        <taxon>Bicosoecida</taxon>
        <taxon>Cafeteriaceae</taxon>
        <taxon>Cafeteria</taxon>
    </lineage>
</organism>
<accession>A0A5A8D9H5</accession>
<evidence type="ECO:0000313" key="1">
    <source>
        <dbReference type="EMBL" id="KAA0162232.1"/>
    </source>
</evidence>
<reference evidence="1 2" key="1">
    <citation type="submission" date="2019-07" db="EMBL/GenBank/DDBJ databases">
        <title>Genomes of Cafeteria roenbergensis.</title>
        <authorList>
            <person name="Fischer M.G."/>
            <person name="Hackl T."/>
            <person name="Roman M."/>
        </authorList>
    </citation>
    <scope>NUCLEOTIDE SEQUENCE [LARGE SCALE GENOMIC DNA]</scope>
    <source>
        <strain evidence="1 2">RCC970-E3</strain>
    </source>
</reference>
<dbReference type="EMBL" id="VLTL01000083">
    <property type="protein sequence ID" value="KAA0162232.1"/>
    <property type="molecule type" value="Genomic_DNA"/>
</dbReference>
<gene>
    <name evidence="1" type="ORF">FNF28_04787</name>
</gene>
<proteinExistence type="predicted"/>
<sequence>MNRRKAAFAGIDWSLDKPCEFIRKASLACSVKYPNDKESMCMREFENYKMCIKEAKKHQQKKSGLLG</sequence>
<comment type="caution">
    <text evidence="1">The sequence shown here is derived from an EMBL/GenBank/DDBJ whole genome shotgun (WGS) entry which is preliminary data.</text>
</comment>
<dbReference type="AlphaFoldDB" id="A0A5A8D9H5"/>
<dbReference type="Proteomes" id="UP000324907">
    <property type="component" value="Unassembled WGS sequence"/>
</dbReference>